<dbReference type="KEGG" id="lmd:METH_03825"/>
<proteinExistence type="predicted"/>
<dbReference type="InterPro" id="IPR001668">
    <property type="entry name" value="Mob_Pre"/>
</dbReference>
<evidence type="ECO:0000256" key="1">
    <source>
        <dbReference type="SAM" id="MobiDB-lite"/>
    </source>
</evidence>
<dbReference type="STRING" id="999552.METH_03825"/>
<feature type="region of interest" description="Disordered" evidence="1">
    <location>
        <begin position="229"/>
        <end position="266"/>
    </location>
</feature>
<gene>
    <name evidence="2" type="ORF">METH_03825</name>
</gene>
<dbReference type="RefSeq" id="WP_024089067.1">
    <property type="nucleotide sequence ID" value="NC_023135.1"/>
</dbReference>
<dbReference type="HOGENOM" id="CLU_522520_0_0_5"/>
<accession>V9VZR5</accession>
<reference evidence="2 3" key="1">
    <citation type="submission" date="2013-09" db="EMBL/GenBank/DDBJ databases">
        <authorList>
            <consortium name="DOE Joint Genome Institute"/>
            <person name="Klenk H.-P."/>
            <person name="Huntemann M."/>
            <person name="Han J."/>
            <person name="Chen A."/>
            <person name="Kyrpides N."/>
            <person name="Mavromatis K."/>
            <person name="Markowitz V."/>
            <person name="Palaniappan K."/>
            <person name="Ivanova N."/>
            <person name="Schaumberg A."/>
            <person name="Pati A."/>
            <person name="Liolios K."/>
            <person name="Nordberg H.P."/>
            <person name="Cantor M.N."/>
            <person name="Hua S.X."/>
            <person name="Woyke T."/>
        </authorList>
    </citation>
    <scope>NUCLEOTIDE SEQUENCE [LARGE SCALE GENOMIC DNA]</scope>
    <source>
        <strain evidence="2 3">DSM 14336</strain>
    </source>
</reference>
<dbReference type="EMBL" id="CP006773">
    <property type="protein sequence ID" value="AHD02865.1"/>
    <property type="molecule type" value="Genomic_DNA"/>
</dbReference>
<dbReference type="PATRIC" id="fig|999552.6.peg.756"/>
<evidence type="ECO:0000313" key="2">
    <source>
        <dbReference type="EMBL" id="AHD02865.1"/>
    </source>
</evidence>
<dbReference type="Proteomes" id="UP000018780">
    <property type="component" value="Chromosome"/>
</dbReference>
<evidence type="ECO:0008006" key="4">
    <source>
        <dbReference type="Google" id="ProtNLM"/>
    </source>
</evidence>
<feature type="region of interest" description="Disordered" evidence="1">
    <location>
        <begin position="95"/>
        <end position="116"/>
    </location>
</feature>
<organism evidence="2 3">
    <name type="scientific">Leisingera methylohalidivorans DSM 14336</name>
    <dbReference type="NCBI Taxonomy" id="999552"/>
    <lineage>
        <taxon>Bacteria</taxon>
        <taxon>Pseudomonadati</taxon>
        <taxon>Pseudomonadota</taxon>
        <taxon>Alphaproteobacteria</taxon>
        <taxon>Rhodobacterales</taxon>
        <taxon>Roseobacteraceae</taxon>
        <taxon>Leisingera</taxon>
    </lineage>
</organism>
<dbReference type="AlphaFoldDB" id="V9VZR5"/>
<dbReference type="GO" id="GO:0006310">
    <property type="term" value="P:DNA recombination"/>
    <property type="evidence" value="ECO:0007669"/>
    <property type="project" value="InterPro"/>
</dbReference>
<protein>
    <recommendedName>
        <fullName evidence="4">Plasmid recombination enzyme</fullName>
    </recommendedName>
</protein>
<dbReference type="OrthoDB" id="7586183at2"/>
<evidence type="ECO:0000313" key="3">
    <source>
        <dbReference type="Proteomes" id="UP000018780"/>
    </source>
</evidence>
<keyword evidence="3" id="KW-1185">Reference proteome</keyword>
<dbReference type="Pfam" id="PF01076">
    <property type="entry name" value="Mob_Pre"/>
    <property type="match status" value="1"/>
</dbReference>
<name>V9VZR5_9RHOB</name>
<feature type="region of interest" description="Disordered" evidence="1">
    <location>
        <begin position="291"/>
        <end position="328"/>
    </location>
</feature>
<sequence length="521" mass="58698">MTIHAKFRQDQSNKLDKAPVVLRFTGLFPYQLWKFRLHDKRAGGDLAHVDLDVSGLNEVLAGETGWKERICTEVAEMREHNFEERLRALRAKSRISQAERETAKGPSDPWKESANGPLREGILTVNKKWFGGPGILEWDPERVAEFREVAKNFLRQHFPDDQLRYASAHVDEEAYHIHFVVAVWSEKISANSGRQVVLQPSANPLLKNYEHAQDLAGETFAKIGITRGKRRAEARRKARADGALQPETRHHVPPSQWRAEERRAAQAEKNRILGDARMEARAVAEGAQDLGKATVRKSRKRAIKEAQARKRRAGRETAAAERSRDAAEAKARQFEEAAAAANSRKEAIEAAVVAMEPMVKGYEERAEAAAEKYREQKAAREAEEARLKEAEEKVRVKVAEAEVISDAIETSLELVADGALAWQEASADLPPRLIWGAAAPKTKDAQDEKLREIRPALRMVTRIAQMVARTVKRVLAKERQKLKNDADYVRGLRQEWEPEDDARLKRISLGGIENGPKRTGC</sequence>
<dbReference type="Gene3D" id="3.30.930.30">
    <property type="match status" value="1"/>
</dbReference>
<feature type="compositionally biased region" description="Basic and acidic residues" evidence="1">
    <location>
        <begin position="303"/>
        <end position="328"/>
    </location>
</feature>
<dbReference type="GO" id="GO:0003677">
    <property type="term" value="F:DNA binding"/>
    <property type="evidence" value="ECO:0007669"/>
    <property type="project" value="InterPro"/>
</dbReference>
<feature type="compositionally biased region" description="Basic residues" evidence="1">
    <location>
        <begin position="229"/>
        <end position="238"/>
    </location>
</feature>